<reference evidence="6" key="1">
    <citation type="submission" date="2022-06" db="EMBL/GenBank/DDBJ databases">
        <title>Genomic Encyclopedia of Archaeal and Bacterial Type Strains, Phase II (KMG-II): from individual species to whole genera.</title>
        <authorList>
            <person name="Goeker M."/>
        </authorList>
    </citation>
    <scope>NUCLEOTIDE SEQUENCE</scope>
    <source>
        <strain evidence="6">DSM 43935</strain>
    </source>
</reference>
<dbReference type="EMBL" id="JAMTCK010000011">
    <property type="protein sequence ID" value="MCP2167786.1"/>
    <property type="molecule type" value="Genomic_DNA"/>
</dbReference>
<dbReference type="Pfam" id="PF00440">
    <property type="entry name" value="TetR_N"/>
    <property type="match status" value="1"/>
</dbReference>
<protein>
    <submittedName>
        <fullName evidence="6">Transcriptional regulator, TetR family</fullName>
    </submittedName>
</protein>
<keyword evidence="7" id="KW-1185">Reference proteome</keyword>
<name>A0AAE3GGF2_9PSEU</name>
<feature type="domain" description="HTH tetR-type" evidence="5">
    <location>
        <begin position="9"/>
        <end position="69"/>
    </location>
</feature>
<keyword evidence="3" id="KW-0804">Transcription</keyword>
<dbReference type="SUPFAM" id="SSF46689">
    <property type="entry name" value="Homeodomain-like"/>
    <property type="match status" value="1"/>
</dbReference>
<dbReference type="RefSeq" id="WP_253774993.1">
    <property type="nucleotide sequence ID" value="NZ_JAMTCK010000011.1"/>
</dbReference>
<evidence type="ECO:0000256" key="4">
    <source>
        <dbReference type="PROSITE-ProRule" id="PRU00335"/>
    </source>
</evidence>
<dbReference type="InterPro" id="IPR050109">
    <property type="entry name" value="HTH-type_TetR-like_transc_reg"/>
</dbReference>
<dbReference type="GO" id="GO:0003700">
    <property type="term" value="F:DNA-binding transcription factor activity"/>
    <property type="evidence" value="ECO:0007669"/>
    <property type="project" value="TreeGrafter"/>
</dbReference>
<evidence type="ECO:0000313" key="7">
    <source>
        <dbReference type="Proteomes" id="UP001206128"/>
    </source>
</evidence>
<organism evidence="6 7">
    <name type="scientific">Goodfellowiella coeruleoviolacea</name>
    <dbReference type="NCBI Taxonomy" id="334858"/>
    <lineage>
        <taxon>Bacteria</taxon>
        <taxon>Bacillati</taxon>
        <taxon>Actinomycetota</taxon>
        <taxon>Actinomycetes</taxon>
        <taxon>Pseudonocardiales</taxon>
        <taxon>Pseudonocardiaceae</taxon>
        <taxon>Goodfellowiella</taxon>
    </lineage>
</organism>
<accession>A0AAE3GGF2</accession>
<gene>
    <name evidence="6" type="ORF">LX83_004659</name>
</gene>
<evidence type="ECO:0000259" key="5">
    <source>
        <dbReference type="PROSITE" id="PS50977"/>
    </source>
</evidence>
<dbReference type="Proteomes" id="UP001206128">
    <property type="component" value="Unassembled WGS sequence"/>
</dbReference>
<dbReference type="InterPro" id="IPR009057">
    <property type="entry name" value="Homeodomain-like_sf"/>
</dbReference>
<dbReference type="InterPro" id="IPR023772">
    <property type="entry name" value="DNA-bd_HTH_TetR-type_CS"/>
</dbReference>
<evidence type="ECO:0000256" key="2">
    <source>
        <dbReference type="ARBA" id="ARBA00023125"/>
    </source>
</evidence>
<dbReference type="PROSITE" id="PS50977">
    <property type="entry name" value="HTH_TETR_2"/>
    <property type="match status" value="1"/>
</dbReference>
<dbReference type="GO" id="GO:0000976">
    <property type="term" value="F:transcription cis-regulatory region binding"/>
    <property type="evidence" value="ECO:0007669"/>
    <property type="project" value="TreeGrafter"/>
</dbReference>
<evidence type="ECO:0000256" key="1">
    <source>
        <dbReference type="ARBA" id="ARBA00023015"/>
    </source>
</evidence>
<proteinExistence type="predicted"/>
<dbReference type="PROSITE" id="PS01081">
    <property type="entry name" value="HTH_TETR_1"/>
    <property type="match status" value="1"/>
</dbReference>
<evidence type="ECO:0000256" key="3">
    <source>
        <dbReference type="ARBA" id="ARBA00023163"/>
    </source>
</evidence>
<sequence length="200" mass="21939">MSLREEQKNLTRNRVLDAAVTVFAEKSFVGATMEDIARAAGVTRATVYAHFPGKNEIIRALLVRVYDISHEVYAALAAVPAWNRATIRAWLDGAVVRWREMAPMIHVLSAAGPVVGIDSSSSREHYMVAHEGYVSTLAGDPHRWRGTPPAVARQRALMAVLQLESFLSVWTAGEWPMDTDDPLDLLVDAVAHLLGPALSE</sequence>
<dbReference type="PRINTS" id="PR00455">
    <property type="entry name" value="HTHTETR"/>
</dbReference>
<dbReference type="InterPro" id="IPR001647">
    <property type="entry name" value="HTH_TetR"/>
</dbReference>
<dbReference type="PANTHER" id="PTHR30055">
    <property type="entry name" value="HTH-TYPE TRANSCRIPTIONAL REGULATOR RUTR"/>
    <property type="match status" value="1"/>
</dbReference>
<dbReference type="AlphaFoldDB" id="A0AAE3GGF2"/>
<feature type="DNA-binding region" description="H-T-H motif" evidence="4">
    <location>
        <begin position="32"/>
        <end position="51"/>
    </location>
</feature>
<comment type="caution">
    <text evidence="6">The sequence shown here is derived from an EMBL/GenBank/DDBJ whole genome shotgun (WGS) entry which is preliminary data.</text>
</comment>
<dbReference type="Gene3D" id="1.10.357.10">
    <property type="entry name" value="Tetracycline Repressor, domain 2"/>
    <property type="match status" value="1"/>
</dbReference>
<keyword evidence="2 4" id="KW-0238">DNA-binding</keyword>
<keyword evidence="1" id="KW-0805">Transcription regulation</keyword>
<evidence type="ECO:0000313" key="6">
    <source>
        <dbReference type="EMBL" id="MCP2167786.1"/>
    </source>
</evidence>
<dbReference type="PANTHER" id="PTHR30055:SF234">
    <property type="entry name" value="HTH-TYPE TRANSCRIPTIONAL REGULATOR BETI"/>
    <property type="match status" value="1"/>
</dbReference>